<dbReference type="EMBL" id="CP068570">
    <property type="protein sequence ID" value="QQZ52148.1"/>
    <property type="molecule type" value="Genomic_DNA"/>
</dbReference>
<sequence length="122" mass="12610">MFILAARRLGFGGRLGIAGSLGADRRVYLMTGMLIIEGSLRGRFLLDSGDASVSLGAGVGGRVRINEARSSMRQRRAGAVGLVSAARPKSRAGRGLVVTGMPGKGFARTVKSAGFDRGLDCG</sequence>
<reference evidence="1" key="1">
    <citation type="submission" date="2021-01" db="EMBL/GenBank/DDBJ databases">
        <title>Genome sequence of Phenylobacterium sp. 20VBR1 isolated from a valley glaceir, Ny-Alesund, Svalbard.</title>
        <authorList>
            <person name="Thomas F.A."/>
            <person name="Krishnan K.P."/>
            <person name="Sinha R.K."/>
        </authorList>
    </citation>
    <scope>NUCLEOTIDE SEQUENCE</scope>
    <source>
        <strain evidence="1">20VBR1</strain>
    </source>
</reference>
<gene>
    <name evidence="1" type="ORF">JKL49_08275</name>
</gene>
<proteinExistence type="predicted"/>
<organism evidence="1">
    <name type="scientific">Phenylobacterium glaciei</name>
    <dbReference type="NCBI Taxonomy" id="2803784"/>
    <lineage>
        <taxon>Bacteria</taxon>
        <taxon>Pseudomonadati</taxon>
        <taxon>Pseudomonadota</taxon>
        <taxon>Alphaproteobacteria</taxon>
        <taxon>Caulobacterales</taxon>
        <taxon>Caulobacteraceae</taxon>
        <taxon>Phenylobacterium</taxon>
    </lineage>
</organism>
<protein>
    <submittedName>
        <fullName evidence="1">Uncharacterized protein</fullName>
    </submittedName>
</protein>
<name>A0A974P7F1_9CAUL</name>
<evidence type="ECO:0000313" key="1">
    <source>
        <dbReference type="EMBL" id="QQZ52148.1"/>
    </source>
</evidence>
<accession>A0A974P7F1</accession>
<dbReference type="AlphaFoldDB" id="A0A974P7F1"/>